<dbReference type="PANTHER" id="PTHR10593:SF136">
    <property type="entry name" value="PROTEIN INDETERMINATE-DOMAIN 12"/>
    <property type="match status" value="1"/>
</dbReference>
<reference evidence="2" key="1">
    <citation type="submission" date="2009-08" db="EMBL/GenBank/DDBJ databases">
        <authorList>
            <person name="Cheung F."/>
            <person name="Xiao Y."/>
            <person name="Chan A."/>
            <person name="Moskal W."/>
            <person name="Town C.D."/>
        </authorList>
    </citation>
    <scope>NUCLEOTIDE SEQUENCE</scope>
</reference>
<dbReference type="ExpressionAtlas" id="C6T7D8">
    <property type="expression patterns" value="baseline and differential"/>
</dbReference>
<feature type="compositionally biased region" description="Polar residues" evidence="1">
    <location>
        <begin position="1"/>
        <end position="23"/>
    </location>
</feature>
<dbReference type="PANTHER" id="PTHR10593">
    <property type="entry name" value="SERINE/THREONINE-PROTEIN KINASE RIO"/>
    <property type="match status" value="1"/>
</dbReference>
<accession>C6T7D8</accession>
<evidence type="ECO:0008006" key="3">
    <source>
        <dbReference type="Google" id="ProtNLM"/>
    </source>
</evidence>
<dbReference type="AlphaFoldDB" id="C6T7D8"/>
<dbReference type="EMBL" id="BT093364">
    <property type="protein sequence ID" value="ACU17740.1"/>
    <property type="molecule type" value="mRNA"/>
</dbReference>
<evidence type="ECO:0000256" key="1">
    <source>
        <dbReference type="SAM" id="MobiDB-lite"/>
    </source>
</evidence>
<organism evidence="2">
    <name type="scientific">Glycine max</name>
    <name type="common">Soybean</name>
    <name type="synonym">Glycine hispida</name>
    <dbReference type="NCBI Taxonomy" id="3847"/>
    <lineage>
        <taxon>Eukaryota</taxon>
        <taxon>Viridiplantae</taxon>
        <taxon>Streptophyta</taxon>
        <taxon>Embryophyta</taxon>
        <taxon>Tracheophyta</taxon>
        <taxon>Spermatophyta</taxon>
        <taxon>Magnoliopsida</taxon>
        <taxon>eudicotyledons</taxon>
        <taxon>Gunneridae</taxon>
        <taxon>Pentapetalae</taxon>
        <taxon>rosids</taxon>
        <taxon>fabids</taxon>
        <taxon>Fabales</taxon>
        <taxon>Fabaceae</taxon>
        <taxon>Papilionoideae</taxon>
        <taxon>50 kb inversion clade</taxon>
        <taxon>NPAAA clade</taxon>
        <taxon>indigoferoid/millettioid clade</taxon>
        <taxon>Phaseoleae</taxon>
        <taxon>Glycine</taxon>
        <taxon>Glycine subgen. Soja</taxon>
    </lineage>
</organism>
<sequence length="95" mass="10265">MFPTAISNSTSLSEDASVSSGTKVQDLGGLNPWVSNISPQQQQQPQKIKKKRSLPGNPDPDAEVIALSPKTLLATNRFVCEICHKGFREIRTAAS</sequence>
<proteinExistence type="evidence at transcript level"/>
<name>C6T7D8_SOYBN</name>
<evidence type="ECO:0000313" key="2">
    <source>
        <dbReference type="EMBL" id="ACU17740.1"/>
    </source>
</evidence>
<protein>
    <recommendedName>
        <fullName evidence="3">C2H2-type domain-containing protein</fullName>
    </recommendedName>
</protein>
<dbReference type="InterPro" id="IPR031140">
    <property type="entry name" value="IDD1-16"/>
</dbReference>
<feature type="region of interest" description="Disordered" evidence="1">
    <location>
        <begin position="1"/>
        <end position="63"/>
    </location>
</feature>